<dbReference type="KEGG" id="pstg:E8M01_32395"/>
<dbReference type="Proteomes" id="UP000298781">
    <property type="component" value="Chromosome"/>
</dbReference>
<feature type="compositionally biased region" description="Low complexity" evidence="1">
    <location>
        <begin position="7"/>
        <end position="22"/>
    </location>
</feature>
<gene>
    <name evidence="2" type="ORF">E8M01_32395</name>
</gene>
<proteinExistence type="predicted"/>
<organism evidence="2 3">
    <name type="scientific">Phreatobacter stygius</name>
    <dbReference type="NCBI Taxonomy" id="1940610"/>
    <lineage>
        <taxon>Bacteria</taxon>
        <taxon>Pseudomonadati</taxon>
        <taxon>Pseudomonadota</taxon>
        <taxon>Alphaproteobacteria</taxon>
        <taxon>Hyphomicrobiales</taxon>
        <taxon>Phreatobacteraceae</taxon>
        <taxon>Phreatobacter</taxon>
    </lineage>
</organism>
<sequence length="119" mass="12328">MAPPARPTARLPLPGPRSPASGLAPALAAGLAALGQFVVARHPAAQHAAGRTGAARATFRLNPQWRLGPRRLARQQAGDSGKAGDNTEQVAAIQHLVRPPIETATISPGERSNEGGLRR</sequence>
<evidence type="ECO:0000256" key="1">
    <source>
        <dbReference type="SAM" id="MobiDB-lite"/>
    </source>
</evidence>
<dbReference type="AlphaFoldDB" id="A0A4D7BLB2"/>
<feature type="region of interest" description="Disordered" evidence="1">
    <location>
        <begin position="69"/>
        <end position="119"/>
    </location>
</feature>
<keyword evidence="3" id="KW-1185">Reference proteome</keyword>
<name>A0A4D7BLB2_9HYPH</name>
<dbReference type="RefSeq" id="WP_136963936.1">
    <property type="nucleotide sequence ID" value="NZ_CP039690.1"/>
</dbReference>
<feature type="region of interest" description="Disordered" evidence="1">
    <location>
        <begin position="1"/>
        <end position="22"/>
    </location>
</feature>
<dbReference type="EMBL" id="CP039690">
    <property type="protein sequence ID" value="QCI68517.1"/>
    <property type="molecule type" value="Genomic_DNA"/>
</dbReference>
<evidence type="ECO:0000313" key="2">
    <source>
        <dbReference type="EMBL" id="QCI68517.1"/>
    </source>
</evidence>
<reference evidence="2 3" key="1">
    <citation type="submission" date="2019-04" db="EMBL/GenBank/DDBJ databases">
        <title>Phreatobacter aquaticus sp. nov.</title>
        <authorList>
            <person name="Choi A."/>
        </authorList>
    </citation>
    <scope>NUCLEOTIDE SEQUENCE [LARGE SCALE GENOMIC DNA]</scope>
    <source>
        <strain evidence="2 3">KCTC 52518</strain>
    </source>
</reference>
<protein>
    <submittedName>
        <fullName evidence="2">Uncharacterized protein</fullName>
    </submittedName>
</protein>
<evidence type="ECO:0000313" key="3">
    <source>
        <dbReference type="Proteomes" id="UP000298781"/>
    </source>
</evidence>
<accession>A0A4D7BLB2</accession>